<dbReference type="Proteomes" id="UP000298416">
    <property type="component" value="Unassembled WGS sequence"/>
</dbReference>
<dbReference type="Gene3D" id="2.60.200.20">
    <property type="match status" value="1"/>
</dbReference>
<proteinExistence type="predicted"/>
<comment type="caution">
    <text evidence="2">The sequence shown here is derived from an EMBL/GenBank/DDBJ whole genome shotgun (WGS) entry which is preliminary data.</text>
</comment>
<dbReference type="InterPro" id="IPR008984">
    <property type="entry name" value="SMAD_FHA_dom_sf"/>
</dbReference>
<name>A0A8X8WIJ0_SALSN</name>
<dbReference type="InterPro" id="IPR000253">
    <property type="entry name" value="FHA_dom"/>
</dbReference>
<dbReference type="EMBL" id="PNBA02000017">
    <property type="protein sequence ID" value="KAG6394674.1"/>
    <property type="molecule type" value="Genomic_DNA"/>
</dbReference>
<dbReference type="CDD" id="cd22702">
    <property type="entry name" value="FHA_ZEP-like"/>
    <property type="match status" value="1"/>
</dbReference>
<keyword evidence="3" id="KW-1185">Reference proteome</keyword>
<sequence length="82" mass="9440">MHARISCKDGAFYLTDLRSEYGTWISDNEGRRYRVSPNLPTRFRPTDVIEFGADKKAVFRVKAMKYPPKTTKKDGNEVLQAV</sequence>
<organism evidence="2">
    <name type="scientific">Salvia splendens</name>
    <name type="common">Scarlet sage</name>
    <dbReference type="NCBI Taxonomy" id="180675"/>
    <lineage>
        <taxon>Eukaryota</taxon>
        <taxon>Viridiplantae</taxon>
        <taxon>Streptophyta</taxon>
        <taxon>Embryophyta</taxon>
        <taxon>Tracheophyta</taxon>
        <taxon>Spermatophyta</taxon>
        <taxon>Magnoliopsida</taxon>
        <taxon>eudicotyledons</taxon>
        <taxon>Gunneridae</taxon>
        <taxon>Pentapetalae</taxon>
        <taxon>asterids</taxon>
        <taxon>lamiids</taxon>
        <taxon>Lamiales</taxon>
        <taxon>Lamiaceae</taxon>
        <taxon>Nepetoideae</taxon>
        <taxon>Mentheae</taxon>
        <taxon>Salviinae</taxon>
        <taxon>Salvia</taxon>
        <taxon>Salvia subgen. Calosphace</taxon>
        <taxon>core Calosphace</taxon>
    </lineage>
</organism>
<reference evidence="2" key="2">
    <citation type="submission" date="2020-08" db="EMBL/GenBank/DDBJ databases">
        <title>Plant Genome Project.</title>
        <authorList>
            <person name="Zhang R.-G."/>
        </authorList>
    </citation>
    <scope>NUCLEOTIDE SEQUENCE</scope>
    <source>
        <strain evidence="2">Huo1</strain>
        <tissue evidence="2">Leaf</tissue>
    </source>
</reference>
<dbReference type="SUPFAM" id="SSF49879">
    <property type="entry name" value="SMAD/FHA domain"/>
    <property type="match status" value="1"/>
</dbReference>
<evidence type="ECO:0000259" key="1">
    <source>
        <dbReference type="Pfam" id="PF00498"/>
    </source>
</evidence>
<protein>
    <recommendedName>
        <fullName evidence="1">FHA domain-containing protein</fullName>
    </recommendedName>
</protein>
<gene>
    <name evidence="2" type="ORF">SASPL_145263</name>
</gene>
<dbReference type="AlphaFoldDB" id="A0A8X8WIJ0"/>
<accession>A0A8X8WIJ0</accession>
<evidence type="ECO:0000313" key="3">
    <source>
        <dbReference type="Proteomes" id="UP000298416"/>
    </source>
</evidence>
<dbReference type="Pfam" id="PF00498">
    <property type="entry name" value="FHA"/>
    <property type="match status" value="1"/>
</dbReference>
<feature type="domain" description="FHA" evidence="1">
    <location>
        <begin position="2"/>
        <end position="52"/>
    </location>
</feature>
<reference evidence="2" key="1">
    <citation type="submission" date="2018-01" db="EMBL/GenBank/DDBJ databases">
        <authorList>
            <person name="Mao J.F."/>
        </authorList>
    </citation>
    <scope>NUCLEOTIDE SEQUENCE</scope>
    <source>
        <strain evidence="2">Huo1</strain>
        <tissue evidence="2">Leaf</tissue>
    </source>
</reference>
<evidence type="ECO:0000313" key="2">
    <source>
        <dbReference type="EMBL" id="KAG6394674.1"/>
    </source>
</evidence>